<proteinExistence type="predicted"/>
<reference evidence="1 2" key="1">
    <citation type="submission" date="2015-09" db="EMBL/GenBank/DDBJ databases">
        <title>Genome announcement of multiple Pseudomonas syringae strains.</title>
        <authorList>
            <person name="Thakur S."/>
            <person name="Wang P.W."/>
            <person name="Gong Y."/>
            <person name="Weir B.S."/>
            <person name="Guttman D.S."/>
        </authorList>
    </citation>
    <scope>NUCLEOTIDE SEQUENCE [LARGE SCALE GENOMIC DNA]</scope>
    <source>
        <strain evidence="1 2">ICMP16929</strain>
    </source>
</reference>
<name>A0A0Q0GAQ4_PSESX</name>
<dbReference type="EMBL" id="LJRI01000190">
    <property type="protein sequence ID" value="KPZ10188.1"/>
    <property type="molecule type" value="Genomic_DNA"/>
</dbReference>
<accession>A0A0Q0GAQ4</accession>
<organism evidence="1 2">
    <name type="scientific">Pseudomonas syringae pv. spinaceae</name>
    <dbReference type="NCBI Taxonomy" id="264459"/>
    <lineage>
        <taxon>Bacteria</taxon>
        <taxon>Pseudomonadati</taxon>
        <taxon>Pseudomonadota</taxon>
        <taxon>Gammaproteobacteria</taxon>
        <taxon>Pseudomonadales</taxon>
        <taxon>Pseudomonadaceae</taxon>
        <taxon>Pseudomonas</taxon>
        <taxon>Pseudomonas syringae</taxon>
    </lineage>
</organism>
<dbReference type="PATRIC" id="fig|264459.3.peg.6473"/>
<evidence type="ECO:0000313" key="2">
    <source>
        <dbReference type="Proteomes" id="UP000050384"/>
    </source>
</evidence>
<sequence>MSNGESNLRGPWNSDEEFVYVESPQPAVDGGDGTASVILNEADANALGMMKLRTASDPTANPITGAELGSGLAQGKGAV</sequence>
<comment type="caution">
    <text evidence="1">The sequence shown here is derived from an EMBL/GenBank/DDBJ whole genome shotgun (WGS) entry which is preliminary data.</text>
</comment>
<evidence type="ECO:0000313" key="1">
    <source>
        <dbReference type="EMBL" id="KPZ10188.1"/>
    </source>
</evidence>
<dbReference type="AlphaFoldDB" id="A0A0Q0GAQ4"/>
<protein>
    <submittedName>
        <fullName evidence="1">Uncharacterized protein</fullName>
    </submittedName>
</protein>
<dbReference type="Proteomes" id="UP000050384">
    <property type="component" value="Unassembled WGS sequence"/>
</dbReference>
<gene>
    <name evidence="1" type="ORF">ALO94_04129</name>
</gene>